<reference evidence="2 3" key="1">
    <citation type="submission" date="2020-05" db="EMBL/GenBank/DDBJ databases">
        <title>Identification and distribution of gene clusters putatively required for synthesis of sphingolipid metabolism inhibitors in phylogenetically diverse species of the filamentous fungus Fusarium.</title>
        <authorList>
            <person name="Kim H.-S."/>
            <person name="Busman M."/>
            <person name="Brown D.W."/>
            <person name="Divon H."/>
            <person name="Uhlig S."/>
            <person name="Proctor R.H."/>
        </authorList>
    </citation>
    <scope>NUCLEOTIDE SEQUENCE [LARGE SCALE GENOMIC DNA]</scope>
    <source>
        <strain evidence="2 3">NRRL 25311</strain>
    </source>
</reference>
<dbReference type="PANTHER" id="PTHR33099:SF13">
    <property type="entry name" value="F-BOX DOMAIN-CONTAINING PROTEIN-RELATED"/>
    <property type="match status" value="1"/>
</dbReference>
<dbReference type="Proteomes" id="UP000562682">
    <property type="component" value="Unassembled WGS sequence"/>
</dbReference>
<keyword evidence="3" id="KW-1185">Reference proteome</keyword>
<gene>
    <name evidence="2" type="ORF">FDENT_13765</name>
</gene>
<dbReference type="PANTHER" id="PTHR33099">
    <property type="entry name" value="FE2OG DIOXYGENASE DOMAIN-CONTAINING PROTEIN"/>
    <property type="match status" value="1"/>
</dbReference>
<sequence>MLQPQHVIEISDDDDDDAPEIEESEWKKKLFASLNAIQAEPKLVSFKSYQEFVNPGLKIGGQQIIPLPLTDHYADIIKELSRSVQGTDNKAQNVWELDRAQFDLINPAWRSCLDRIAQEIIKLTLQGPGPVAEQDQSFEQSDHIVGHISVPSSALDLSAIGWISPAHSLATKLVSGYRLTISYIIHRFNNGQSTVPSSYVGSGRVEEVLQMWQRRHFGTKKILYKLDDKKDTGVLSLREARDRDQAVCEALSMACSEAGLYMLFAEIAHEMTDDLTRKTVESSINGLFTPEGQYLAENKELDAENEVLGFDVDRQWDLEPASDDDEGMSNEYLMEEHEMTRRWHDHAVLLIPKEGLLDLVRPDGSQNTSRRPGQLTRDQEAHHPGVAPVVAMVVDDLEKNPAGTIKVAENIIDKLCDSGNDTQVLCTCINPIVNWCLRFGYVPLYITAFRKTSITVVHVLAEYLASKYEGTEDSINWKEWLHGITKKPIRQLGILYRDFSRTIMAVSPPVRKSFDEWSETITDEKLNTELNWEYKDLEMVLDLMRLCCDSTQWIVNRLEPAEEAWLVETLRHDLICGPFVRLITECHAIGAFVEASKDTVWEFNAPKTRRLHIEHAIGAQKSLQALRILDQTTGTCEKLKVTKIAAQAEPDLRSWVFNYNGLRRVLEPLRGDFMRKALGEQRYHEIILLAGMSPYGPPLNSPEVRRPPTADESQPGKRLCTSEMGGIDQATVDSTIVVDTTNWFEDVSSRTPRDTAKGLGMFELRADPHRLLYEPGSFFQTHSDSEKEQDMIGTLVICLPSQHEGSDVCLSFESQEGRLSTAKNSEFDLTAMSWYSNVTREVERLTSGYRLVLTYKLFASGEDKILAFTFSQHTIGLKPMLVKSRTDFGAVEKPLYPLEHLYTKPSLYLKDLKGRDRSVGCCLNEICSEAGIYFMLGQTTHFQVDCDECQDQPALRILYNLNGDQLSSINFLQNSFSTLKISWTTTLGEEPLTARMKRDPTCEEKIQSQSSWNHDQFHFISQTLAKHRDEEEWIPRTFLGTIVPKAERSLLKNPMSFMSSQRGLLYKKSPELYKSTLEQALWVER</sequence>
<accession>A0A8H5WJE2</accession>
<name>A0A8H5WJE2_9HYPO</name>
<comment type="caution">
    <text evidence="2">The sequence shown here is derived from an EMBL/GenBank/DDBJ whole genome shotgun (WGS) entry which is preliminary data.</text>
</comment>
<dbReference type="AlphaFoldDB" id="A0A8H5WJE2"/>
<organism evidence="2 3">
    <name type="scientific">Fusarium denticulatum</name>
    <dbReference type="NCBI Taxonomy" id="48507"/>
    <lineage>
        <taxon>Eukaryota</taxon>
        <taxon>Fungi</taxon>
        <taxon>Dikarya</taxon>
        <taxon>Ascomycota</taxon>
        <taxon>Pezizomycotina</taxon>
        <taxon>Sordariomycetes</taxon>
        <taxon>Hypocreomycetidae</taxon>
        <taxon>Hypocreales</taxon>
        <taxon>Nectriaceae</taxon>
        <taxon>Fusarium</taxon>
        <taxon>Fusarium fujikuroi species complex</taxon>
    </lineage>
</organism>
<evidence type="ECO:0000313" key="3">
    <source>
        <dbReference type="Proteomes" id="UP000562682"/>
    </source>
</evidence>
<evidence type="ECO:0000313" key="2">
    <source>
        <dbReference type="EMBL" id="KAF5660318.1"/>
    </source>
</evidence>
<evidence type="ECO:0000256" key="1">
    <source>
        <dbReference type="SAM" id="MobiDB-lite"/>
    </source>
</evidence>
<feature type="region of interest" description="Disordered" evidence="1">
    <location>
        <begin position="361"/>
        <end position="382"/>
    </location>
</feature>
<protein>
    <submittedName>
        <fullName evidence="2">Uncharacterized protein</fullName>
    </submittedName>
</protein>
<dbReference type="EMBL" id="JAAOAK010000590">
    <property type="protein sequence ID" value="KAF5660318.1"/>
    <property type="molecule type" value="Genomic_DNA"/>
</dbReference>
<proteinExistence type="predicted"/>
<dbReference type="Gene3D" id="2.60.120.620">
    <property type="entry name" value="q2cbj1_9rhob like domain"/>
    <property type="match status" value="1"/>
</dbReference>
<feature type="region of interest" description="Disordered" evidence="1">
    <location>
        <begin position="698"/>
        <end position="717"/>
    </location>
</feature>